<dbReference type="InterPro" id="IPR006680">
    <property type="entry name" value="Amidohydro-rel"/>
</dbReference>
<evidence type="ECO:0000256" key="3">
    <source>
        <dbReference type="ARBA" id="ARBA00022801"/>
    </source>
</evidence>
<evidence type="ECO:0000256" key="1">
    <source>
        <dbReference type="ARBA" id="ARBA00010716"/>
    </source>
</evidence>
<dbReference type="STRING" id="1912795.BK816_03705"/>
<evidence type="ECO:0000256" key="7">
    <source>
        <dbReference type="PIRSR" id="PIRSR038994-2"/>
    </source>
</evidence>
<dbReference type="Gene3D" id="3.20.20.140">
    <property type="entry name" value="Metal-dependent hydrolases"/>
    <property type="match status" value="1"/>
</dbReference>
<dbReference type="Proteomes" id="UP000176288">
    <property type="component" value="Chromosome"/>
</dbReference>
<dbReference type="EMBL" id="CP017812">
    <property type="protein sequence ID" value="AOZ72512.1"/>
    <property type="molecule type" value="Genomic_DNA"/>
</dbReference>
<keyword evidence="11" id="KW-1185">Reference proteome</keyword>
<dbReference type="GO" id="GO:0008448">
    <property type="term" value="F:N-acetylglucosamine-6-phosphate deacetylase activity"/>
    <property type="evidence" value="ECO:0007669"/>
    <property type="project" value="InterPro"/>
</dbReference>
<reference evidence="10 11" key="1">
    <citation type="submission" date="2016-10" db="EMBL/GenBank/DDBJ databases">
        <title>Actinomyces aegypiusis sp. nov., isolated from the Aegypius monachus in Qinghai Tibet Plateau China.</title>
        <authorList>
            <person name="Wang Y."/>
        </authorList>
    </citation>
    <scope>NUCLEOTIDE SEQUENCE [LARGE SCALE GENOMIC DNA]</scope>
    <source>
        <strain evidence="10 11">VUL4_3</strain>
    </source>
</reference>
<feature type="binding site" evidence="7">
    <location>
        <begin position="326"/>
        <end position="328"/>
    </location>
    <ligand>
        <name>substrate</name>
    </ligand>
</feature>
<name>A0A1D9MJP6_9ACTO</name>
<keyword evidence="4 5" id="KW-0119">Carbohydrate metabolism</keyword>
<proteinExistence type="inferred from homology"/>
<feature type="domain" description="Amidohydrolase-related" evidence="9">
    <location>
        <begin position="52"/>
        <end position="397"/>
    </location>
</feature>
<evidence type="ECO:0000313" key="10">
    <source>
        <dbReference type="EMBL" id="AOZ72512.1"/>
    </source>
</evidence>
<dbReference type="SUPFAM" id="SSF51556">
    <property type="entry name" value="Metallo-dependent hydrolases"/>
    <property type="match status" value="1"/>
</dbReference>
<dbReference type="GO" id="GO:0006046">
    <property type="term" value="P:N-acetylglucosamine catabolic process"/>
    <property type="evidence" value="ECO:0007669"/>
    <property type="project" value="TreeGrafter"/>
</dbReference>
<dbReference type="Gene3D" id="2.30.40.10">
    <property type="entry name" value="Urease, subunit C, domain 1"/>
    <property type="match status" value="1"/>
</dbReference>
<feature type="binding site" evidence="8">
    <location>
        <position position="231"/>
    </location>
    <ligand>
        <name>Zn(2+)</name>
        <dbReference type="ChEBI" id="CHEBI:29105"/>
    </ligand>
</feature>
<accession>A0A1D9MJP6</accession>
<evidence type="ECO:0000256" key="8">
    <source>
        <dbReference type="PIRSR" id="PIRSR038994-3"/>
    </source>
</evidence>
<feature type="active site" description="Proton donor/acceptor" evidence="6">
    <location>
        <position position="292"/>
    </location>
</feature>
<dbReference type="PANTHER" id="PTHR11113:SF14">
    <property type="entry name" value="N-ACETYLGLUCOSAMINE-6-PHOSPHATE DEACETYLASE"/>
    <property type="match status" value="1"/>
</dbReference>
<feature type="binding site" evidence="8">
    <location>
        <position position="128"/>
    </location>
    <ligand>
        <name>Zn(2+)</name>
        <dbReference type="ChEBI" id="CHEBI:29105"/>
    </ligand>
</feature>
<evidence type="ECO:0000256" key="6">
    <source>
        <dbReference type="PIRSR" id="PIRSR038994-1"/>
    </source>
</evidence>
<dbReference type="AlphaFoldDB" id="A0A1D9MJP6"/>
<dbReference type="InterPro" id="IPR032466">
    <property type="entry name" value="Metal_Hydrolase"/>
</dbReference>
<feature type="binding site" evidence="7">
    <location>
        <position position="269"/>
    </location>
    <ligand>
        <name>substrate</name>
    </ligand>
</feature>
<dbReference type="InterPro" id="IPR003764">
    <property type="entry name" value="GlcNAc_6-P_deAcase"/>
</dbReference>
<feature type="binding site" evidence="7">
    <location>
        <begin position="234"/>
        <end position="235"/>
    </location>
    <ligand>
        <name>substrate</name>
    </ligand>
</feature>
<dbReference type="PANTHER" id="PTHR11113">
    <property type="entry name" value="N-ACETYLGLUCOSAMINE-6-PHOSPHATE DEACETYLASE"/>
    <property type="match status" value="1"/>
</dbReference>
<dbReference type="GO" id="GO:0046872">
    <property type="term" value="F:metal ion binding"/>
    <property type="evidence" value="ECO:0007669"/>
    <property type="project" value="UniProtKB-KW"/>
</dbReference>
<keyword evidence="3 5" id="KW-0378">Hydrolase</keyword>
<dbReference type="KEGG" id="avu:BK816_03705"/>
<evidence type="ECO:0000256" key="5">
    <source>
        <dbReference type="PIRNR" id="PIRNR038994"/>
    </source>
</evidence>
<protein>
    <submittedName>
        <fullName evidence="10">N-acetylglucosamine-6-phosphate deacetylase</fullName>
    </submittedName>
</protein>
<comment type="similarity">
    <text evidence="1 5">Belongs to the metallo-dependent hydrolases superfamily. NagA family.</text>
</comment>
<evidence type="ECO:0000256" key="2">
    <source>
        <dbReference type="ARBA" id="ARBA00022723"/>
    </source>
</evidence>
<evidence type="ECO:0000259" key="9">
    <source>
        <dbReference type="Pfam" id="PF01979"/>
    </source>
</evidence>
<dbReference type="InterPro" id="IPR011059">
    <property type="entry name" value="Metal-dep_hydrolase_composite"/>
</dbReference>
<evidence type="ECO:0000313" key="11">
    <source>
        <dbReference type="Proteomes" id="UP000176288"/>
    </source>
</evidence>
<evidence type="ECO:0000256" key="4">
    <source>
        <dbReference type="ARBA" id="ARBA00023277"/>
    </source>
</evidence>
<dbReference type="OrthoDB" id="9776488at2"/>
<feature type="binding site" evidence="7">
    <location>
        <position position="242"/>
    </location>
    <ligand>
        <name>substrate</name>
    </ligand>
</feature>
<dbReference type="RefSeq" id="WP_071163978.1">
    <property type="nucleotide sequence ID" value="NZ_CP017812.1"/>
</dbReference>
<feature type="binding site" evidence="8">
    <location>
        <position position="197"/>
    </location>
    <ligand>
        <name>Zn(2+)</name>
        <dbReference type="ChEBI" id="CHEBI:29105"/>
    </ligand>
</feature>
<organism evidence="10 11">
    <name type="scientific">Boudabousia tangfeifanii</name>
    <dbReference type="NCBI Taxonomy" id="1912795"/>
    <lineage>
        <taxon>Bacteria</taxon>
        <taxon>Bacillati</taxon>
        <taxon>Actinomycetota</taxon>
        <taxon>Actinomycetes</taxon>
        <taxon>Actinomycetales</taxon>
        <taxon>Actinomycetaceae</taxon>
        <taxon>Boudabousia</taxon>
    </lineage>
</organism>
<sequence length="398" mass="41843">MDKIQILRGKVVTADDLLEDGVVAFEGDKLTYVGSAKEADFSLEEAETVDGYILPGLVDVHCHGGGGASFPDSKTAEDVTTAIMEHRRHGTTTLVGSCVTAAPEVLKERAALMADACEAGELAGIHYEGPFVSQARCGAQDPRYIIDPDPALTQELIDAGRGYVKTMTIAPEKPNITGDEGVSAVLIKGGALPSFGHTDSDPAPVREALADARRVLAETENKLSPRATVTHLFNGMRPLHHRDPGPIAECLADAQSGGVVLEMIADGIHLNPSIVRDVYELVGRDNVVLVTDAMAAAGMPDGSYVLGPQAVTVKDGVARLAEGDSIAGGTSHLLDQVKLMTEFGMPLVDVVYIASEQGAKILGDTTVGALATGKSADVVVTDNELNCQKVWRRGELVD</sequence>
<dbReference type="Pfam" id="PF01979">
    <property type="entry name" value="Amidohydro_1"/>
    <property type="match status" value="1"/>
</dbReference>
<dbReference type="SUPFAM" id="SSF51338">
    <property type="entry name" value="Composite domain of metallo-dependent hydrolases"/>
    <property type="match status" value="1"/>
</dbReference>
<comment type="cofactor">
    <cofactor evidence="8">
        <name>a divalent metal cation</name>
        <dbReference type="ChEBI" id="CHEBI:60240"/>
    </cofactor>
    <text evidence="8">Binds 1 divalent metal cation per subunit.</text>
</comment>
<dbReference type="PIRSF" id="PIRSF038994">
    <property type="entry name" value="NagA"/>
    <property type="match status" value="1"/>
</dbReference>
<keyword evidence="2 8" id="KW-0479">Metal-binding</keyword>
<feature type="binding site" evidence="7">
    <location>
        <position position="139"/>
    </location>
    <ligand>
        <name>substrate</name>
    </ligand>
</feature>
<gene>
    <name evidence="10" type="ORF">BK816_03705</name>
</gene>